<name>A0AAJ0M7W5_9PEZI</name>
<keyword evidence="2" id="KW-1185">Reference proteome</keyword>
<reference evidence="1" key="2">
    <citation type="submission" date="2023-06" db="EMBL/GenBank/DDBJ databases">
        <authorList>
            <consortium name="Lawrence Berkeley National Laboratory"/>
            <person name="Haridas S."/>
            <person name="Hensen N."/>
            <person name="Bonometti L."/>
            <person name="Westerberg I."/>
            <person name="Brannstrom I.O."/>
            <person name="Guillou S."/>
            <person name="Cros-Aarteil S."/>
            <person name="Calhoun S."/>
            <person name="Kuo A."/>
            <person name="Mondo S."/>
            <person name="Pangilinan J."/>
            <person name="Riley R."/>
            <person name="Labutti K."/>
            <person name="Andreopoulos B."/>
            <person name="Lipzen A."/>
            <person name="Chen C."/>
            <person name="Yanf M."/>
            <person name="Daum C."/>
            <person name="Ng V."/>
            <person name="Clum A."/>
            <person name="Steindorff A."/>
            <person name="Ohm R."/>
            <person name="Martin F."/>
            <person name="Silar P."/>
            <person name="Natvig D."/>
            <person name="Lalanne C."/>
            <person name="Gautier V."/>
            <person name="Ament-Velasquez S.L."/>
            <person name="Kruys A."/>
            <person name="Hutchinson M.I."/>
            <person name="Powell A.J."/>
            <person name="Barry K."/>
            <person name="Miller A.N."/>
            <person name="Grigoriev I.V."/>
            <person name="Debuchy R."/>
            <person name="Gladieux P."/>
            <person name="Thoren M.H."/>
            <person name="Johannesson H."/>
        </authorList>
    </citation>
    <scope>NUCLEOTIDE SEQUENCE</scope>
    <source>
        <strain evidence="1">CBS 955.72</strain>
    </source>
</reference>
<dbReference type="Proteomes" id="UP001275084">
    <property type="component" value="Unassembled WGS sequence"/>
</dbReference>
<evidence type="ECO:0000313" key="1">
    <source>
        <dbReference type="EMBL" id="KAK3339948.1"/>
    </source>
</evidence>
<evidence type="ECO:0000313" key="2">
    <source>
        <dbReference type="Proteomes" id="UP001275084"/>
    </source>
</evidence>
<sequence>MLGSIKGPCVPVTHRPQVHRVSSNKNLLQSRLHVTAHTSVRIMLVQSFLLPLLVALPALASPPSHDSDSDDLTRPKLLKLPVQPECPPVNAQLVQCPEDRPCDNWCRHRTGHNCFKASNPIDDTFAILSSVFGFQAPINVRLCPIGKCDEKCLCRETLLKRLTALLLDDRQHESEKDEL</sequence>
<protein>
    <submittedName>
        <fullName evidence="1">Uncharacterized protein</fullName>
    </submittedName>
</protein>
<proteinExistence type="predicted"/>
<reference evidence="1" key="1">
    <citation type="journal article" date="2023" name="Mol. Phylogenet. Evol.">
        <title>Genome-scale phylogeny and comparative genomics of the fungal order Sordariales.</title>
        <authorList>
            <person name="Hensen N."/>
            <person name="Bonometti L."/>
            <person name="Westerberg I."/>
            <person name="Brannstrom I.O."/>
            <person name="Guillou S."/>
            <person name="Cros-Aarteil S."/>
            <person name="Calhoun S."/>
            <person name="Haridas S."/>
            <person name="Kuo A."/>
            <person name="Mondo S."/>
            <person name="Pangilinan J."/>
            <person name="Riley R."/>
            <person name="LaButti K."/>
            <person name="Andreopoulos B."/>
            <person name="Lipzen A."/>
            <person name="Chen C."/>
            <person name="Yan M."/>
            <person name="Daum C."/>
            <person name="Ng V."/>
            <person name="Clum A."/>
            <person name="Steindorff A."/>
            <person name="Ohm R.A."/>
            <person name="Martin F."/>
            <person name="Silar P."/>
            <person name="Natvig D.O."/>
            <person name="Lalanne C."/>
            <person name="Gautier V."/>
            <person name="Ament-Velasquez S.L."/>
            <person name="Kruys A."/>
            <person name="Hutchinson M.I."/>
            <person name="Powell A.J."/>
            <person name="Barry K."/>
            <person name="Miller A.N."/>
            <person name="Grigoriev I.V."/>
            <person name="Debuchy R."/>
            <person name="Gladieux P."/>
            <person name="Hiltunen Thoren M."/>
            <person name="Johannesson H."/>
        </authorList>
    </citation>
    <scope>NUCLEOTIDE SEQUENCE</scope>
    <source>
        <strain evidence="1">CBS 955.72</strain>
    </source>
</reference>
<accession>A0AAJ0M7W5</accession>
<dbReference type="AlphaFoldDB" id="A0AAJ0M7W5"/>
<comment type="caution">
    <text evidence="1">The sequence shown here is derived from an EMBL/GenBank/DDBJ whole genome shotgun (WGS) entry which is preliminary data.</text>
</comment>
<dbReference type="EMBL" id="JAUIQD010000009">
    <property type="protein sequence ID" value="KAK3339948.1"/>
    <property type="molecule type" value="Genomic_DNA"/>
</dbReference>
<organism evidence="1 2">
    <name type="scientific">Lasiosphaeria hispida</name>
    <dbReference type="NCBI Taxonomy" id="260671"/>
    <lineage>
        <taxon>Eukaryota</taxon>
        <taxon>Fungi</taxon>
        <taxon>Dikarya</taxon>
        <taxon>Ascomycota</taxon>
        <taxon>Pezizomycotina</taxon>
        <taxon>Sordariomycetes</taxon>
        <taxon>Sordariomycetidae</taxon>
        <taxon>Sordariales</taxon>
        <taxon>Lasiosphaeriaceae</taxon>
        <taxon>Lasiosphaeria</taxon>
    </lineage>
</organism>
<gene>
    <name evidence="1" type="ORF">B0T25DRAFT_365552</name>
</gene>